<feature type="domain" description="DUF1206" evidence="2">
    <location>
        <begin position="108"/>
        <end position="174"/>
    </location>
</feature>
<keyword evidence="1" id="KW-1133">Transmembrane helix</keyword>
<feature type="transmembrane region" description="Helical" evidence="1">
    <location>
        <begin position="244"/>
        <end position="265"/>
    </location>
</feature>
<keyword evidence="1" id="KW-0812">Transmembrane</keyword>
<accession>A0A4P2QLH2</accession>
<evidence type="ECO:0000313" key="4">
    <source>
        <dbReference type="Proteomes" id="UP000295497"/>
    </source>
</evidence>
<dbReference type="Proteomes" id="UP000295497">
    <property type="component" value="Chromosome"/>
</dbReference>
<feature type="transmembrane region" description="Helical" evidence="1">
    <location>
        <begin position="21"/>
        <end position="46"/>
    </location>
</feature>
<sequence>MEIPVRKDMFAEPENNGWVRTLARLGFAAKGLVYVLIGALSLQAAFGAGGRTAGGHEAVGVLGEQPFGQALLIVVGIGLVGYALWREVLALKDPGHVGRDAKGKAERVGWAVSGAISAGLAITAFQLALGRGGGGDGSRTWVGKVMEQPFGGVLVGIAGLVVIAVAVQQLRKAMKSRFARDLSTQGMSPPERTWVFRMARVGLVSRGVVFGIIGAALIKAAIAHDPGQSKGVGEALSTVAASPFGPMLLVLVAAGLCAYGVYMFFCTKYSKLAHPAA</sequence>
<evidence type="ECO:0000259" key="2">
    <source>
        <dbReference type="Pfam" id="PF06724"/>
    </source>
</evidence>
<protein>
    <recommendedName>
        <fullName evidence="2">DUF1206 domain-containing protein</fullName>
    </recommendedName>
</protein>
<evidence type="ECO:0000256" key="1">
    <source>
        <dbReference type="SAM" id="Phobius"/>
    </source>
</evidence>
<name>A0A4P2QLH2_SORCE</name>
<dbReference type="EMBL" id="CP012672">
    <property type="protein sequence ID" value="AUX30668.1"/>
    <property type="molecule type" value="Genomic_DNA"/>
</dbReference>
<dbReference type="Pfam" id="PF06724">
    <property type="entry name" value="DUF1206"/>
    <property type="match status" value="3"/>
</dbReference>
<dbReference type="InterPro" id="IPR009597">
    <property type="entry name" value="DUF1206"/>
</dbReference>
<feature type="transmembrane region" description="Helical" evidence="1">
    <location>
        <begin position="66"/>
        <end position="85"/>
    </location>
</feature>
<dbReference type="RefSeq" id="WP_165373946.1">
    <property type="nucleotide sequence ID" value="NZ_CP012672.1"/>
</dbReference>
<gene>
    <name evidence="3" type="ORF">SOCE836_027790</name>
</gene>
<proteinExistence type="predicted"/>
<feature type="domain" description="DUF1206" evidence="2">
    <location>
        <begin position="25"/>
        <end position="92"/>
    </location>
</feature>
<dbReference type="AlphaFoldDB" id="A0A4P2QLH2"/>
<feature type="domain" description="DUF1206" evidence="2">
    <location>
        <begin position="201"/>
        <end position="265"/>
    </location>
</feature>
<organism evidence="3 4">
    <name type="scientific">Sorangium cellulosum</name>
    <name type="common">Polyangium cellulosum</name>
    <dbReference type="NCBI Taxonomy" id="56"/>
    <lineage>
        <taxon>Bacteria</taxon>
        <taxon>Pseudomonadati</taxon>
        <taxon>Myxococcota</taxon>
        <taxon>Polyangia</taxon>
        <taxon>Polyangiales</taxon>
        <taxon>Polyangiaceae</taxon>
        <taxon>Sorangium</taxon>
    </lineage>
</organism>
<keyword evidence="1" id="KW-0472">Membrane</keyword>
<reference evidence="3 4" key="1">
    <citation type="submission" date="2015-09" db="EMBL/GenBank/DDBJ databases">
        <title>Sorangium comparison.</title>
        <authorList>
            <person name="Zaburannyi N."/>
            <person name="Bunk B."/>
            <person name="Overmann J."/>
            <person name="Mueller R."/>
        </authorList>
    </citation>
    <scope>NUCLEOTIDE SEQUENCE [LARGE SCALE GENOMIC DNA]</scope>
    <source>
        <strain evidence="3 4">So ce836</strain>
    </source>
</reference>
<feature type="transmembrane region" description="Helical" evidence="1">
    <location>
        <begin position="149"/>
        <end position="167"/>
    </location>
</feature>
<evidence type="ECO:0000313" key="3">
    <source>
        <dbReference type="EMBL" id="AUX30668.1"/>
    </source>
</evidence>
<feature type="transmembrane region" description="Helical" evidence="1">
    <location>
        <begin position="108"/>
        <end position="129"/>
    </location>
</feature>
<feature type="transmembrane region" description="Helical" evidence="1">
    <location>
        <begin position="203"/>
        <end position="224"/>
    </location>
</feature>